<evidence type="ECO:0000313" key="1">
    <source>
        <dbReference type="EMBL" id="EMY26687.1"/>
    </source>
</evidence>
<evidence type="ECO:0000313" key="2">
    <source>
        <dbReference type="Proteomes" id="UP000012220"/>
    </source>
</evidence>
<protein>
    <submittedName>
        <fullName evidence="1">Uncharacterized protein</fullName>
    </submittedName>
</protein>
<gene>
    <name evidence="1" type="ORF">LEP1GSC115_3001</name>
</gene>
<accession>N1UP87</accession>
<dbReference type="EMBL" id="AHNY02000078">
    <property type="protein sequence ID" value="EMY26687.1"/>
    <property type="molecule type" value="Genomic_DNA"/>
</dbReference>
<dbReference type="BioCyc" id="LINT1085541:G11IQ-2850-MONOMER"/>
<reference evidence="1 2" key="1">
    <citation type="submission" date="2013-02" db="EMBL/GenBank/DDBJ databases">
        <authorList>
            <person name="Harkins D.M."/>
            <person name="Durkin A.S."/>
            <person name="Brinkac L.M."/>
            <person name="Haft D.H."/>
            <person name="Selengut J.D."/>
            <person name="Sanka R."/>
            <person name="DePew J."/>
            <person name="Purushe J."/>
            <person name="Picardeau M."/>
            <person name="Werts C."/>
            <person name="Goarant C."/>
            <person name="Vinetz J.M."/>
            <person name="Sutton G.G."/>
            <person name="Nierman W.C."/>
            <person name="Fouts D.E."/>
        </authorList>
    </citation>
    <scope>NUCLEOTIDE SEQUENCE [LARGE SCALE GENOMIC DNA]</scope>
    <source>
        <strain evidence="1 2">200703203</strain>
    </source>
</reference>
<organism evidence="1 2">
    <name type="scientific">Leptospira interrogans serovar Australis str. 200703203</name>
    <dbReference type="NCBI Taxonomy" id="1085541"/>
    <lineage>
        <taxon>Bacteria</taxon>
        <taxon>Pseudomonadati</taxon>
        <taxon>Spirochaetota</taxon>
        <taxon>Spirochaetia</taxon>
        <taxon>Leptospirales</taxon>
        <taxon>Leptospiraceae</taxon>
        <taxon>Leptospira</taxon>
    </lineage>
</organism>
<dbReference type="AlphaFoldDB" id="N1UP87"/>
<name>N1UP87_LEPIR</name>
<proteinExistence type="predicted"/>
<dbReference type="Proteomes" id="UP000012220">
    <property type="component" value="Unassembled WGS sequence"/>
</dbReference>
<sequence>MSYELESKKEGSKKSNYEIHLITLKIEMSLLFISADC</sequence>
<comment type="caution">
    <text evidence="1">The sequence shown here is derived from an EMBL/GenBank/DDBJ whole genome shotgun (WGS) entry which is preliminary data.</text>
</comment>